<gene>
    <name evidence="2" type="ORF">AWT83_05995</name>
    <name evidence="1" type="ORF">D9Z05_10055</name>
</gene>
<dbReference type="InterPro" id="IPR010064">
    <property type="entry name" value="HK97-gp10_tail"/>
</dbReference>
<reference evidence="2 3" key="1">
    <citation type="submission" date="2016-01" db="EMBL/GenBank/DDBJ databases">
        <title>Molecular Mechanisms for transfer of large genomic segments between Enterococcus faecium strains.</title>
        <authorList>
            <person name="Garcia-Solache M.A."/>
            <person name="Lebreton F."/>
            <person name="Mclaughlin R.E."/>
            <person name="Whiteaker J.D."/>
            <person name="Gilmore M.S."/>
            <person name="Rice L.B."/>
        </authorList>
    </citation>
    <scope>NUCLEOTIDE SEQUENCE [LARGE SCALE GENOMIC DNA]</scope>
    <source>
        <strain evidence="2 3">D344RRF x C68</strain>
    </source>
</reference>
<name>A0A132P7U7_ENTFC</name>
<dbReference type="Proteomes" id="UP000275747">
    <property type="component" value="Chromosome"/>
</dbReference>
<proteinExistence type="predicted"/>
<sequence>MKAQLEYKGIDQLMRHLKKAATLNDVQKVVKSNTAEMTERMQKGAPVDTGYLRRSINMNLLEAGLTGIVGPTADYAPYVEYGTRFMSAQPYVRPAFNYQKVKFMAEMKALVK</sequence>
<dbReference type="EMBL" id="LRHK01000001">
    <property type="protein sequence ID" value="KWX18042.1"/>
    <property type="molecule type" value="Genomic_DNA"/>
</dbReference>
<dbReference type="RefSeq" id="WP_002318275.1">
    <property type="nucleotide sequence ID" value="NZ_CAACXR010000001.1"/>
</dbReference>
<dbReference type="NCBIfam" id="TIGR01725">
    <property type="entry name" value="phge_HK97_gp10"/>
    <property type="match status" value="1"/>
</dbReference>
<organism evidence="2 3">
    <name type="scientific">Enterococcus faecium</name>
    <name type="common">Streptococcus faecium</name>
    <dbReference type="NCBI Taxonomy" id="1352"/>
    <lineage>
        <taxon>Bacteria</taxon>
        <taxon>Bacillati</taxon>
        <taxon>Bacillota</taxon>
        <taxon>Bacilli</taxon>
        <taxon>Lactobacillales</taxon>
        <taxon>Enterococcaceae</taxon>
        <taxon>Enterococcus</taxon>
    </lineage>
</organism>
<reference evidence="1 4" key="2">
    <citation type="submission" date="2018-10" db="EMBL/GenBank/DDBJ databases">
        <title>Escaping from acidified nitrite in gastric host defense: Transcriptomic basis for resistance to free nitrous acid in Enterococcus faecalis.</title>
        <authorList>
            <person name="Yu Z."/>
            <person name="Shi D."/>
            <person name="Liu W."/>
            <person name="Meng F."/>
        </authorList>
    </citation>
    <scope>NUCLEOTIDE SEQUENCE [LARGE SCALE GENOMIC DNA]</scope>
    <source>
        <strain evidence="1 4">JE1</strain>
    </source>
</reference>
<protein>
    <submittedName>
        <fullName evidence="1">HK97 gp10 family phage protein</fullName>
    </submittedName>
</protein>
<dbReference type="AlphaFoldDB" id="A0A132P7U7"/>
<evidence type="ECO:0000313" key="1">
    <source>
        <dbReference type="EMBL" id="AYM73566.1"/>
    </source>
</evidence>
<accession>A0A132P7U7</accession>
<dbReference type="EMBL" id="CP033041">
    <property type="protein sequence ID" value="AYM73566.1"/>
    <property type="molecule type" value="Genomic_DNA"/>
</dbReference>
<evidence type="ECO:0000313" key="2">
    <source>
        <dbReference type="EMBL" id="KWX18042.1"/>
    </source>
</evidence>
<evidence type="ECO:0000313" key="3">
    <source>
        <dbReference type="Proteomes" id="UP000070452"/>
    </source>
</evidence>
<dbReference type="Pfam" id="PF04883">
    <property type="entry name" value="HK97-gp10_like"/>
    <property type="match status" value="1"/>
</dbReference>
<evidence type="ECO:0000313" key="4">
    <source>
        <dbReference type="Proteomes" id="UP000275747"/>
    </source>
</evidence>
<dbReference type="Proteomes" id="UP000070452">
    <property type="component" value="Unassembled WGS sequence"/>
</dbReference>